<proteinExistence type="predicted"/>
<dbReference type="Proteomes" id="UP001652582">
    <property type="component" value="Chromosome 21"/>
</dbReference>
<evidence type="ECO:0000313" key="2">
    <source>
        <dbReference type="RefSeq" id="XP_023938838.2"/>
    </source>
</evidence>
<protein>
    <submittedName>
        <fullName evidence="2">Uncharacterized protein LOC112046449</fullName>
    </submittedName>
</protein>
<gene>
    <name evidence="2" type="primary">LOC112046449</name>
</gene>
<name>A0A6J1N1C0_BICAN</name>
<evidence type="ECO:0000313" key="1">
    <source>
        <dbReference type="Proteomes" id="UP001652582"/>
    </source>
</evidence>
<dbReference type="GeneID" id="112046449"/>
<dbReference type="RefSeq" id="XP_023938838.2">
    <property type="nucleotide sequence ID" value="XM_024083070.2"/>
</dbReference>
<keyword evidence="1" id="KW-1185">Reference proteome</keyword>
<sequence length="699" mass="79064">MEQLYLIEIFIDTVTIYASEEDEKSGANKNLIIKIKFGPKVQFIIKEGQLALNDKKDDIIESDENGKRKWTRTIRVGKSYLFPSYPDTVLMTLSKFPLEIEVWNDDVNEVEIFVGIGTMFWETGFYHMLKETAEPCKVHQPLSIKQNTVLFAECCCRRVGEIAFILRISALGETITTEFQQLMKDPDNFVFRTDKAPSMFQCKRIEGDDPNFCMVGSLYETTTLEDPTVVNQAQQKIEICTELQSCGIKQTEDDYSCRHDTEDTTPKKKHPIDKIKMGDIVGPCGNTNCPLAHKIKTYIRNLDTYKQEAEGKVTGEKGKKTRKICGSCDCKDDRWHRDTCPENFKDDKFVKVECKGCGGVTQAGKTCEDTKNKVFGTGSSKNTVAYVYSVTETTSYKESLFGKDFIVENMTVNFDDDEDLAAYSKGCACGKPGCTWTQEQEDTKNIPIAKPEPQDKISKSCLKPSENKEPGNVPSNLTQPLVYNVGVKEKESKQPITVANCAVVPDDTECKCNPPKPKPPCKTFDCECITEAVNVQMRKQHKPYCPSYKHKDTCPVTVKHEEDGKKLEEDEDEVEPLPYGLPPIKLGPCPVMGRPCSYPDGFARMYKTAALPALPPSYSDAGKVCCSKEYERIKKALKEYMKHEKDNDYRCVNRFNVDTERRCCDKEDILQALTGKSCCGSHKMAIQEKFKLQEENKKS</sequence>
<reference evidence="2" key="1">
    <citation type="submission" date="2025-08" db="UniProtKB">
        <authorList>
            <consortium name="RefSeq"/>
        </authorList>
    </citation>
    <scope>IDENTIFICATION</scope>
</reference>
<dbReference type="AlphaFoldDB" id="A0A6J1N1C0"/>
<dbReference type="Pfam" id="PF14924">
    <property type="entry name" value="MAP10_N"/>
    <property type="match status" value="1"/>
</dbReference>
<accession>A0A6J1N1C0</accession>
<dbReference type="OrthoDB" id="6690062at2759"/>
<dbReference type="KEGG" id="bany:112046449"/>
<organism evidence="1 2">
    <name type="scientific">Bicyclus anynana</name>
    <name type="common">Squinting bush brown butterfly</name>
    <dbReference type="NCBI Taxonomy" id="110368"/>
    <lineage>
        <taxon>Eukaryota</taxon>
        <taxon>Metazoa</taxon>
        <taxon>Ecdysozoa</taxon>
        <taxon>Arthropoda</taxon>
        <taxon>Hexapoda</taxon>
        <taxon>Insecta</taxon>
        <taxon>Pterygota</taxon>
        <taxon>Neoptera</taxon>
        <taxon>Endopterygota</taxon>
        <taxon>Lepidoptera</taxon>
        <taxon>Glossata</taxon>
        <taxon>Ditrysia</taxon>
        <taxon>Papilionoidea</taxon>
        <taxon>Nymphalidae</taxon>
        <taxon>Satyrinae</taxon>
        <taxon>Satyrini</taxon>
        <taxon>Mycalesina</taxon>
        <taxon>Bicyclus</taxon>
    </lineage>
</organism>